<feature type="transmembrane region" description="Helical" evidence="8">
    <location>
        <begin position="184"/>
        <end position="204"/>
    </location>
</feature>
<feature type="transmembrane region" description="Helical" evidence="8">
    <location>
        <begin position="65"/>
        <end position="84"/>
    </location>
</feature>
<dbReference type="Pfam" id="PF07690">
    <property type="entry name" value="MFS_1"/>
    <property type="match status" value="1"/>
</dbReference>
<evidence type="ECO:0000256" key="7">
    <source>
        <dbReference type="ARBA" id="ARBA00023136"/>
    </source>
</evidence>
<evidence type="ECO:0000259" key="9">
    <source>
        <dbReference type="PROSITE" id="PS50850"/>
    </source>
</evidence>
<dbReference type="SUPFAM" id="SSF103473">
    <property type="entry name" value="MFS general substrate transporter"/>
    <property type="match status" value="1"/>
</dbReference>
<proteinExistence type="inferred from homology"/>
<dbReference type="AlphaFoldDB" id="A0A9X3RFT9"/>
<keyword evidence="4" id="KW-1003">Cell membrane</keyword>
<feature type="transmembrane region" description="Helical" evidence="8">
    <location>
        <begin position="298"/>
        <end position="316"/>
    </location>
</feature>
<evidence type="ECO:0000256" key="3">
    <source>
        <dbReference type="ARBA" id="ARBA00022448"/>
    </source>
</evidence>
<keyword evidence="3" id="KW-0813">Transport</keyword>
<accession>A0A9X3RFT9</accession>
<feature type="transmembrane region" description="Helical" evidence="8">
    <location>
        <begin position="258"/>
        <end position="277"/>
    </location>
</feature>
<comment type="caution">
    <text evidence="10">The sequence shown here is derived from an EMBL/GenBank/DDBJ whole genome shotgun (WGS) entry which is preliminary data.</text>
</comment>
<dbReference type="Gene3D" id="1.20.1250.20">
    <property type="entry name" value="MFS general substrate transporter like domains"/>
    <property type="match status" value="2"/>
</dbReference>
<feature type="transmembrane region" description="Helical" evidence="8">
    <location>
        <begin position="120"/>
        <end position="142"/>
    </location>
</feature>
<dbReference type="GO" id="GO:0022857">
    <property type="term" value="F:transmembrane transporter activity"/>
    <property type="evidence" value="ECO:0007669"/>
    <property type="project" value="InterPro"/>
</dbReference>
<protein>
    <submittedName>
        <fullName evidence="10">MFS transporter</fullName>
    </submittedName>
</protein>
<dbReference type="InterPro" id="IPR011701">
    <property type="entry name" value="MFS"/>
</dbReference>
<keyword evidence="6 8" id="KW-1133">Transmembrane helix</keyword>
<dbReference type="GO" id="GO:0005886">
    <property type="term" value="C:plasma membrane"/>
    <property type="evidence" value="ECO:0007669"/>
    <property type="project" value="UniProtKB-SubCell"/>
</dbReference>
<feature type="transmembrane region" description="Helical" evidence="8">
    <location>
        <begin position="356"/>
        <end position="378"/>
    </location>
</feature>
<feature type="transmembrane region" description="Helical" evidence="8">
    <location>
        <begin position="322"/>
        <end position="344"/>
    </location>
</feature>
<name>A0A9X3RFT9_9CORY</name>
<dbReference type="Proteomes" id="UP001146469">
    <property type="component" value="Unassembled WGS sequence"/>
</dbReference>
<dbReference type="PROSITE" id="PS00216">
    <property type="entry name" value="SUGAR_TRANSPORT_1"/>
    <property type="match status" value="1"/>
</dbReference>
<reference evidence="10" key="1">
    <citation type="submission" date="2022-02" db="EMBL/GenBank/DDBJ databases">
        <title>Corynebacterium sp. from urogenital microbiome.</title>
        <authorList>
            <person name="Cappelli E.A."/>
            <person name="Ribeiro T.G."/>
            <person name="Peixe L."/>
        </authorList>
    </citation>
    <scope>NUCLEOTIDE SEQUENCE</scope>
    <source>
        <strain evidence="10">C8Ua_174</strain>
    </source>
</reference>
<evidence type="ECO:0000256" key="5">
    <source>
        <dbReference type="ARBA" id="ARBA00022692"/>
    </source>
</evidence>
<dbReference type="PANTHER" id="PTHR43271">
    <property type="entry name" value="BLL2771 PROTEIN"/>
    <property type="match status" value="1"/>
</dbReference>
<comment type="subcellular location">
    <subcellularLocation>
        <location evidence="1">Cell membrane</location>
        <topology evidence="1">Multi-pass membrane protein</topology>
    </subcellularLocation>
</comment>
<feature type="transmembrane region" description="Helical" evidence="8">
    <location>
        <begin position="232"/>
        <end position="252"/>
    </location>
</feature>
<dbReference type="PROSITE" id="PS50850">
    <property type="entry name" value="MFS"/>
    <property type="match status" value="1"/>
</dbReference>
<feature type="domain" description="Major facilitator superfamily (MFS) profile" evidence="9">
    <location>
        <begin position="29"/>
        <end position="406"/>
    </location>
</feature>
<evidence type="ECO:0000256" key="2">
    <source>
        <dbReference type="ARBA" id="ARBA00008335"/>
    </source>
</evidence>
<dbReference type="EMBL" id="JAKMUT010000009">
    <property type="protein sequence ID" value="MCZ9290404.1"/>
    <property type="molecule type" value="Genomic_DNA"/>
</dbReference>
<evidence type="ECO:0000313" key="11">
    <source>
        <dbReference type="Proteomes" id="UP001146469"/>
    </source>
</evidence>
<feature type="transmembrane region" description="Helical" evidence="8">
    <location>
        <begin position="154"/>
        <end position="172"/>
    </location>
</feature>
<dbReference type="CDD" id="cd17324">
    <property type="entry name" value="MFS_NepI_like"/>
    <property type="match status" value="1"/>
</dbReference>
<organism evidence="10 11">
    <name type="scientific">Corynebacterium evansiae</name>
    <dbReference type="NCBI Taxonomy" id="2913499"/>
    <lineage>
        <taxon>Bacteria</taxon>
        <taxon>Bacillati</taxon>
        <taxon>Actinomycetota</taxon>
        <taxon>Actinomycetes</taxon>
        <taxon>Mycobacteriales</taxon>
        <taxon>Corynebacteriaceae</taxon>
        <taxon>Corynebacterium</taxon>
    </lineage>
</organism>
<sequence>MTDTLADTADTANTTDVRPLTPEDKGYKMALIASLCSGLASYNALYATQAVLPALSEDFGISPSLAALTVSATTGGLAFMVIPLSVVSERFGRRRVIQASVLAATLLSIALVALPSIQSIIALRLLQGFAVAGVPAVTMAFLSEEIDRSYLPRIMGFYIAGNSLGGLIGRLIPGITLEFTDWRIATLLSALFAFSMALVTTWVLPQQRFFTPKKITLSHEVHAFANHLRDPILLKLFLLPFLLMGSFVSMYNYMTFRLINTFGLPESLAALVFVIYLSGTWTSTRTGKLVNRYGQAKVVVACIAMALAGLLLAFIPTVATTLVAVLIFTATFFPAHSIASAWVGEVAEQDRAEASSLYILSYYLGSSLIGWVSGYFFAHGWGLFIGWLMLLTLIALVTAFAAMRRDKTVS</sequence>
<dbReference type="InterPro" id="IPR036259">
    <property type="entry name" value="MFS_trans_sf"/>
</dbReference>
<keyword evidence="11" id="KW-1185">Reference proteome</keyword>
<keyword evidence="7 8" id="KW-0472">Membrane</keyword>
<feature type="transmembrane region" description="Helical" evidence="8">
    <location>
        <begin position="96"/>
        <end position="114"/>
    </location>
</feature>
<dbReference type="PANTHER" id="PTHR43271:SF1">
    <property type="entry name" value="INNER MEMBRANE TRANSPORT PROTEIN YNFM"/>
    <property type="match status" value="1"/>
</dbReference>
<dbReference type="RefSeq" id="WP_049049325.1">
    <property type="nucleotide sequence ID" value="NZ_JAKMUT010000009.1"/>
</dbReference>
<dbReference type="InterPro" id="IPR005829">
    <property type="entry name" value="Sugar_transporter_CS"/>
</dbReference>
<evidence type="ECO:0000256" key="4">
    <source>
        <dbReference type="ARBA" id="ARBA00022475"/>
    </source>
</evidence>
<dbReference type="InterPro" id="IPR020846">
    <property type="entry name" value="MFS_dom"/>
</dbReference>
<feature type="transmembrane region" description="Helical" evidence="8">
    <location>
        <begin position="384"/>
        <end position="403"/>
    </location>
</feature>
<comment type="similarity">
    <text evidence="2">Belongs to the major facilitator superfamily.</text>
</comment>
<evidence type="ECO:0000256" key="6">
    <source>
        <dbReference type="ARBA" id="ARBA00022989"/>
    </source>
</evidence>
<keyword evidence="5 8" id="KW-0812">Transmembrane</keyword>
<gene>
    <name evidence="10" type="ORF">L8V00_09360</name>
</gene>
<evidence type="ECO:0000256" key="8">
    <source>
        <dbReference type="SAM" id="Phobius"/>
    </source>
</evidence>
<evidence type="ECO:0000256" key="1">
    <source>
        <dbReference type="ARBA" id="ARBA00004651"/>
    </source>
</evidence>
<evidence type="ECO:0000313" key="10">
    <source>
        <dbReference type="EMBL" id="MCZ9290404.1"/>
    </source>
</evidence>
<feature type="transmembrane region" description="Helical" evidence="8">
    <location>
        <begin position="27"/>
        <end position="45"/>
    </location>
</feature>